<feature type="transmembrane region" description="Helical" evidence="8">
    <location>
        <begin position="6"/>
        <end position="27"/>
    </location>
</feature>
<dbReference type="InterPro" id="IPR002781">
    <property type="entry name" value="TM_pro_TauE-like"/>
</dbReference>
<evidence type="ECO:0000313" key="10">
    <source>
        <dbReference type="Proteomes" id="UP000249299"/>
    </source>
</evidence>
<sequence>MSPEQLAIVAAGLFFAAFVKGATGLGFSTSALPVLALAIGLKAAMPLVIVPSLISNTLVMIEVGHFRETLSRFRWLYLATLPGLLLGLFLLDRVDGPAAGAVLGVVLAAYGAFSLAGPELVIPPRREKPLAPPTGFLAGLFNGLTGSQVMPILPYLMALRLGPDRFIQAINISFCLSSAVMAVGLTKIGLMTWHTLAISFAGLVPVFAGIKAGTALRRRLSVDAFRRLVLVVLIVLGVALVLRPLIG</sequence>
<dbReference type="Pfam" id="PF01925">
    <property type="entry name" value="TauE"/>
    <property type="match status" value="1"/>
</dbReference>
<comment type="similarity">
    <text evidence="2 8">Belongs to the 4-toluene sulfonate uptake permease (TSUP) (TC 2.A.102) family.</text>
</comment>
<dbReference type="PANTHER" id="PTHR30269:SF32">
    <property type="entry name" value="MEMBRANE TRANSPORTER PROTEIN-RELATED"/>
    <property type="match status" value="1"/>
</dbReference>
<proteinExistence type="inferred from homology"/>
<dbReference type="InterPro" id="IPR052017">
    <property type="entry name" value="TSUP"/>
</dbReference>
<feature type="transmembrane region" description="Helical" evidence="8">
    <location>
        <begin position="74"/>
        <end position="91"/>
    </location>
</feature>
<dbReference type="GO" id="GO:0005886">
    <property type="term" value="C:plasma membrane"/>
    <property type="evidence" value="ECO:0007669"/>
    <property type="project" value="UniProtKB-SubCell"/>
</dbReference>
<feature type="transmembrane region" description="Helical" evidence="8">
    <location>
        <begin position="228"/>
        <end position="246"/>
    </location>
</feature>
<dbReference type="RefSeq" id="WP_111434416.1">
    <property type="nucleotide sequence ID" value="NZ_JACIGG010000003.1"/>
</dbReference>
<dbReference type="AlphaFoldDB" id="A0A327JVP2"/>
<comment type="subcellular location">
    <subcellularLocation>
        <location evidence="1 8">Cell membrane</location>
        <topology evidence="1 8">Multi-pass membrane protein</topology>
    </subcellularLocation>
</comment>
<name>A0A327JVP2_9HYPH</name>
<reference evidence="9 10" key="1">
    <citation type="submission" date="2017-07" db="EMBL/GenBank/DDBJ databases">
        <title>Draft Genome Sequences of Select Purple Nonsulfur Bacteria.</title>
        <authorList>
            <person name="Lasarre B."/>
            <person name="Mckinlay J.B."/>
        </authorList>
    </citation>
    <scope>NUCLEOTIDE SEQUENCE [LARGE SCALE GENOMIC DNA]</scope>
    <source>
        <strain evidence="9 10">DSM 11290</strain>
    </source>
</reference>
<evidence type="ECO:0000256" key="3">
    <source>
        <dbReference type="ARBA" id="ARBA00022448"/>
    </source>
</evidence>
<dbReference type="OrthoDB" id="9800873at2"/>
<protein>
    <recommendedName>
        <fullName evidence="8">Probable membrane transporter protein</fullName>
    </recommendedName>
</protein>
<keyword evidence="7 8" id="KW-0472">Membrane</keyword>
<evidence type="ECO:0000256" key="8">
    <source>
        <dbReference type="RuleBase" id="RU363041"/>
    </source>
</evidence>
<accession>A0A327JVP2</accession>
<keyword evidence="6 8" id="KW-1133">Transmembrane helix</keyword>
<keyword evidence="10" id="KW-1185">Reference proteome</keyword>
<dbReference type="Proteomes" id="UP000249299">
    <property type="component" value="Unassembled WGS sequence"/>
</dbReference>
<evidence type="ECO:0000256" key="7">
    <source>
        <dbReference type="ARBA" id="ARBA00023136"/>
    </source>
</evidence>
<dbReference type="EMBL" id="NPEV01000020">
    <property type="protein sequence ID" value="RAI27268.1"/>
    <property type="molecule type" value="Genomic_DNA"/>
</dbReference>
<keyword evidence="3" id="KW-0813">Transport</keyword>
<feature type="transmembrane region" description="Helical" evidence="8">
    <location>
        <begin position="196"/>
        <end position="216"/>
    </location>
</feature>
<evidence type="ECO:0000313" key="9">
    <source>
        <dbReference type="EMBL" id="RAI27268.1"/>
    </source>
</evidence>
<evidence type="ECO:0000256" key="1">
    <source>
        <dbReference type="ARBA" id="ARBA00004651"/>
    </source>
</evidence>
<organism evidence="9 10">
    <name type="scientific">Rhodobium orientis</name>
    <dbReference type="NCBI Taxonomy" id="34017"/>
    <lineage>
        <taxon>Bacteria</taxon>
        <taxon>Pseudomonadati</taxon>
        <taxon>Pseudomonadota</taxon>
        <taxon>Alphaproteobacteria</taxon>
        <taxon>Hyphomicrobiales</taxon>
        <taxon>Rhodobiaceae</taxon>
        <taxon>Rhodobium</taxon>
    </lineage>
</organism>
<keyword evidence="4 8" id="KW-1003">Cell membrane</keyword>
<evidence type="ECO:0000256" key="5">
    <source>
        <dbReference type="ARBA" id="ARBA00022692"/>
    </source>
</evidence>
<evidence type="ECO:0000256" key="4">
    <source>
        <dbReference type="ARBA" id="ARBA00022475"/>
    </source>
</evidence>
<feature type="transmembrane region" description="Helical" evidence="8">
    <location>
        <begin position="136"/>
        <end position="157"/>
    </location>
</feature>
<comment type="caution">
    <text evidence="9">The sequence shown here is derived from an EMBL/GenBank/DDBJ whole genome shotgun (WGS) entry which is preliminary data.</text>
</comment>
<dbReference type="PANTHER" id="PTHR30269">
    <property type="entry name" value="TRANSMEMBRANE PROTEIN YFCA"/>
    <property type="match status" value="1"/>
</dbReference>
<keyword evidence="5 8" id="KW-0812">Transmembrane</keyword>
<evidence type="ECO:0000256" key="6">
    <source>
        <dbReference type="ARBA" id="ARBA00022989"/>
    </source>
</evidence>
<evidence type="ECO:0000256" key="2">
    <source>
        <dbReference type="ARBA" id="ARBA00009142"/>
    </source>
</evidence>
<gene>
    <name evidence="9" type="ORF">CH339_11025</name>
</gene>
<feature type="transmembrane region" description="Helical" evidence="8">
    <location>
        <begin position="98"/>
        <end position="116"/>
    </location>
</feature>